<name>A0A839DP20_9PSEU</name>
<reference evidence="1 2" key="1">
    <citation type="submission" date="2020-07" db="EMBL/GenBank/DDBJ databases">
        <title>Sequencing the genomes of 1000 actinobacteria strains.</title>
        <authorList>
            <person name="Klenk H.-P."/>
        </authorList>
    </citation>
    <scope>NUCLEOTIDE SEQUENCE [LARGE SCALE GENOMIC DNA]</scope>
    <source>
        <strain evidence="1 2">DSM 45975</strain>
    </source>
</reference>
<dbReference type="Proteomes" id="UP000569329">
    <property type="component" value="Unassembled WGS sequence"/>
</dbReference>
<proteinExistence type="predicted"/>
<evidence type="ECO:0000313" key="2">
    <source>
        <dbReference type="Proteomes" id="UP000569329"/>
    </source>
</evidence>
<gene>
    <name evidence="1" type="ORF">FHX42_000132</name>
</gene>
<dbReference type="AlphaFoldDB" id="A0A839DP20"/>
<keyword evidence="2" id="KW-1185">Reference proteome</keyword>
<protein>
    <submittedName>
        <fullName evidence="1">Uncharacterized protein</fullName>
    </submittedName>
</protein>
<comment type="caution">
    <text evidence="1">The sequence shown here is derived from an EMBL/GenBank/DDBJ whole genome shotgun (WGS) entry which is preliminary data.</text>
</comment>
<accession>A0A839DP20</accession>
<sequence length="33" mass="3662">MLSLGVERVRRRFAGVSPAGRLNGELLPWRPNG</sequence>
<dbReference type="EMBL" id="JACGWZ010000001">
    <property type="protein sequence ID" value="MBA8822803.1"/>
    <property type="molecule type" value="Genomic_DNA"/>
</dbReference>
<evidence type="ECO:0000313" key="1">
    <source>
        <dbReference type="EMBL" id="MBA8822803.1"/>
    </source>
</evidence>
<organism evidence="1 2">
    <name type="scientific">Halosaccharopolyspora lacisalsi</name>
    <dbReference type="NCBI Taxonomy" id="1000566"/>
    <lineage>
        <taxon>Bacteria</taxon>
        <taxon>Bacillati</taxon>
        <taxon>Actinomycetota</taxon>
        <taxon>Actinomycetes</taxon>
        <taxon>Pseudonocardiales</taxon>
        <taxon>Pseudonocardiaceae</taxon>
        <taxon>Halosaccharopolyspora</taxon>
    </lineage>
</organism>